<feature type="domain" description="Partial AB-hydrolase lipase" evidence="7">
    <location>
        <begin position="107"/>
        <end position="164"/>
    </location>
</feature>
<dbReference type="Gene3D" id="3.40.50.1820">
    <property type="entry name" value="alpha/beta hydrolase"/>
    <property type="match status" value="1"/>
</dbReference>
<dbReference type="EMBL" id="OE183086">
    <property type="protein sequence ID" value="CAD7575303.1"/>
    <property type="molecule type" value="Genomic_DNA"/>
</dbReference>
<organism evidence="8">
    <name type="scientific">Timema californicum</name>
    <name type="common">California timema</name>
    <name type="synonym">Walking stick</name>
    <dbReference type="NCBI Taxonomy" id="61474"/>
    <lineage>
        <taxon>Eukaryota</taxon>
        <taxon>Metazoa</taxon>
        <taxon>Ecdysozoa</taxon>
        <taxon>Arthropoda</taxon>
        <taxon>Hexapoda</taxon>
        <taxon>Insecta</taxon>
        <taxon>Pterygota</taxon>
        <taxon>Neoptera</taxon>
        <taxon>Polyneoptera</taxon>
        <taxon>Phasmatodea</taxon>
        <taxon>Timematodea</taxon>
        <taxon>Timematoidea</taxon>
        <taxon>Timematidae</taxon>
        <taxon>Timema</taxon>
    </lineage>
</organism>
<keyword evidence="5" id="KW-0443">Lipid metabolism</keyword>
<evidence type="ECO:0000313" key="8">
    <source>
        <dbReference type="EMBL" id="CAD7575303.1"/>
    </source>
</evidence>
<keyword evidence="4" id="KW-0442">Lipid degradation</keyword>
<evidence type="ECO:0000259" key="7">
    <source>
        <dbReference type="Pfam" id="PF04083"/>
    </source>
</evidence>
<evidence type="ECO:0000256" key="4">
    <source>
        <dbReference type="ARBA" id="ARBA00022963"/>
    </source>
</evidence>
<keyword evidence="3" id="KW-0378">Hydrolase</keyword>
<dbReference type="FunFam" id="3.40.50.1820:FF:000057">
    <property type="entry name" value="Lipase"/>
    <property type="match status" value="1"/>
</dbReference>
<evidence type="ECO:0000256" key="1">
    <source>
        <dbReference type="ARBA" id="ARBA00010701"/>
    </source>
</evidence>
<gene>
    <name evidence="8" type="ORF">TCMB3V08_LOCUS7899</name>
</gene>
<keyword evidence="6" id="KW-0325">Glycoprotein</keyword>
<sequence>MVSNCTLSDIVTLPERLLGQHSPEEAYQPIPMNAVDKALNNADCELAVLIEVDSEDGYIKTVDQNDRENESNSDLYACKWGKEVEPFCEKQHSFENGTVGSAPQNPEIIEKYGYTAQTHKVVTEDSYILTLHRIPGRQINQDDGVNRRVVLVLHGLLASSAAFVELGPEKGLGFILSDEGFDVWLGNFRGNTYSRGHVRPDIPHHVYWNFSMHEMGQYDIPAMIDYILKISGQKHLQIVAHSTGATSCYIMACLHTKYSAKISLLTSIAPLGPSGFLDPILKKEVKLLADRIMAMLSKNDVHYFAPSYDWLANYTVWFCQKDLLDDNLCKIRRLLGFNSKKLSEGDLSVVSSHFPAGTSVKFMIHLAQIMTTHFRRYDYGPVENLYYYADKTPPSYDVSVGVPLLSIVYSMVDMVAPQEDVRNFAIYFPSVDTFYVVEEFWNNMDFIWADDLKYDVYGAIITSMKKFP</sequence>
<comment type="similarity">
    <text evidence="1">Belongs to the AB hydrolase superfamily. Lipase family.</text>
</comment>
<proteinExistence type="inferred from homology"/>
<dbReference type="AlphaFoldDB" id="A0A7R9JA58"/>
<evidence type="ECO:0000256" key="6">
    <source>
        <dbReference type="ARBA" id="ARBA00023180"/>
    </source>
</evidence>
<evidence type="ECO:0000256" key="2">
    <source>
        <dbReference type="ARBA" id="ARBA00022729"/>
    </source>
</evidence>
<name>A0A7R9JA58_TIMCA</name>
<dbReference type="Pfam" id="PF04083">
    <property type="entry name" value="Abhydro_lipase"/>
    <property type="match status" value="1"/>
</dbReference>
<evidence type="ECO:0000256" key="3">
    <source>
        <dbReference type="ARBA" id="ARBA00022801"/>
    </source>
</evidence>
<dbReference type="InterPro" id="IPR029058">
    <property type="entry name" value="AB_hydrolase_fold"/>
</dbReference>
<evidence type="ECO:0000256" key="5">
    <source>
        <dbReference type="ARBA" id="ARBA00023098"/>
    </source>
</evidence>
<accession>A0A7R9JA58</accession>
<dbReference type="PANTHER" id="PTHR11005">
    <property type="entry name" value="LYSOSOMAL ACID LIPASE-RELATED"/>
    <property type="match status" value="1"/>
</dbReference>
<reference evidence="8" key="1">
    <citation type="submission" date="2020-11" db="EMBL/GenBank/DDBJ databases">
        <authorList>
            <person name="Tran Van P."/>
        </authorList>
    </citation>
    <scope>NUCLEOTIDE SEQUENCE</scope>
</reference>
<keyword evidence="2" id="KW-0732">Signal</keyword>
<dbReference type="GO" id="GO:0016787">
    <property type="term" value="F:hydrolase activity"/>
    <property type="evidence" value="ECO:0007669"/>
    <property type="project" value="UniProtKB-KW"/>
</dbReference>
<dbReference type="GO" id="GO:0016042">
    <property type="term" value="P:lipid catabolic process"/>
    <property type="evidence" value="ECO:0007669"/>
    <property type="project" value="UniProtKB-KW"/>
</dbReference>
<dbReference type="SUPFAM" id="SSF53474">
    <property type="entry name" value="alpha/beta-Hydrolases"/>
    <property type="match status" value="1"/>
</dbReference>
<protein>
    <submittedName>
        <fullName evidence="8">(California timema) hypothetical protein</fullName>
    </submittedName>
</protein>
<dbReference type="InterPro" id="IPR006693">
    <property type="entry name" value="AB_hydrolase_lipase"/>
</dbReference>